<feature type="region of interest" description="Disordered" evidence="1">
    <location>
        <begin position="165"/>
        <end position="204"/>
    </location>
</feature>
<proteinExistence type="predicted"/>
<feature type="compositionally biased region" description="Polar residues" evidence="1">
    <location>
        <begin position="165"/>
        <end position="174"/>
    </location>
</feature>
<dbReference type="SMART" id="SM00289">
    <property type="entry name" value="WR1"/>
    <property type="match status" value="13"/>
</dbReference>
<dbReference type="InterPro" id="IPR028150">
    <property type="entry name" value="Lustrin_cystein"/>
</dbReference>
<dbReference type="CDD" id="cd00109">
    <property type="entry name" value="Kunitz-type"/>
    <property type="match status" value="1"/>
</dbReference>
<dbReference type="Pfam" id="PF00014">
    <property type="entry name" value="Kunitz_BPTI"/>
    <property type="match status" value="17"/>
</dbReference>
<dbReference type="GO" id="GO:0004867">
    <property type="term" value="F:serine-type endopeptidase inhibitor activity"/>
    <property type="evidence" value="ECO:0007669"/>
    <property type="project" value="InterPro"/>
</dbReference>
<feature type="domain" description="BPTI/Kunitz inhibitor" evidence="2">
    <location>
        <begin position="818"/>
        <end position="868"/>
    </location>
</feature>
<feature type="domain" description="BPTI/Kunitz inhibitor" evidence="2">
    <location>
        <begin position="260"/>
        <end position="310"/>
    </location>
</feature>
<dbReference type="OrthoDB" id="4473401at2759"/>
<dbReference type="STRING" id="51028.A0A0N4VA19"/>
<feature type="domain" description="BPTI/Kunitz inhibitor" evidence="2">
    <location>
        <begin position="953"/>
        <end position="1003"/>
    </location>
</feature>
<reference evidence="5" key="1">
    <citation type="submission" date="2017-02" db="UniProtKB">
        <authorList>
            <consortium name="WormBaseParasite"/>
        </authorList>
    </citation>
    <scope>IDENTIFICATION</scope>
</reference>
<dbReference type="CDD" id="cd22593">
    <property type="entry name" value="Kunitz_conkunitzin"/>
    <property type="match status" value="14"/>
</dbReference>
<feature type="domain" description="BPTI/Kunitz inhibitor" evidence="2">
    <location>
        <begin position="552"/>
        <end position="602"/>
    </location>
</feature>
<feature type="domain" description="BPTI/Kunitz inhibitor" evidence="2">
    <location>
        <begin position="1283"/>
        <end position="1333"/>
    </location>
</feature>
<feature type="compositionally biased region" description="Basic and acidic residues" evidence="1">
    <location>
        <begin position="191"/>
        <end position="204"/>
    </location>
</feature>
<evidence type="ECO:0000313" key="5">
    <source>
        <dbReference type="WBParaSite" id="EVEC_0000729801-mRNA-1"/>
    </source>
</evidence>
<feature type="domain" description="BPTI/Kunitz inhibitor" evidence="2">
    <location>
        <begin position="1389"/>
        <end position="1439"/>
    </location>
</feature>
<dbReference type="Pfam" id="PF14625">
    <property type="entry name" value="Lustrin_cystein"/>
    <property type="match status" value="13"/>
</dbReference>
<feature type="region of interest" description="Disordered" evidence="1">
    <location>
        <begin position="927"/>
        <end position="946"/>
    </location>
</feature>
<evidence type="ECO:0000256" key="1">
    <source>
        <dbReference type="SAM" id="MobiDB-lite"/>
    </source>
</evidence>
<feature type="domain" description="BPTI/Kunitz inhibitor" evidence="2">
    <location>
        <begin position="1550"/>
        <end position="1602"/>
    </location>
</feature>
<feature type="domain" description="BPTI/Kunitz inhibitor" evidence="2">
    <location>
        <begin position="2007"/>
        <end position="2060"/>
    </location>
</feature>
<dbReference type="InterPro" id="IPR002223">
    <property type="entry name" value="Kunitz_BPTI"/>
</dbReference>
<name>A0A0N4VA19_ENTVE</name>
<dbReference type="Gene3D" id="4.10.410.10">
    <property type="entry name" value="Pancreatic trypsin inhibitor Kunitz domain"/>
    <property type="match status" value="17"/>
</dbReference>
<feature type="domain" description="BPTI/Kunitz inhibitor" evidence="2">
    <location>
        <begin position="197"/>
        <end position="250"/>
    </location>
</feature>
<dbReference type="InterPro" id="IPR036880">
    <property type="entry name" value="Kunitz_BPTI_sf"/>
</dbReference>
<sequence length="2143" mass="231474">MFGREFNNYALLCGDGIPLLQENDRPKMCLPYSQNKEYNCPSNFWCHIGSSNATNYCCPKSKSVSDLCRLPPANGYGSGKMKRYWFDWRSSICRELIYTGYGGNENNFLTISECEKACSGAPGSTEIPTIHVQVDTIAPNPSAAGYTQNMIRLDKFSAERMHVSETTPTPTAKHTQPVKTATVTTTPYPTEDDKNPCEFSPDKGHSVKDAKSSLRWYYDVAAAHCVQFNYLGEGGNTNNFETDHACMDACGSGKHEISSCLYPLSKGSGPFEIQRYYYDAKQKACVEFIYTGRGGNGNRFTSKQECLAVCIDQVETTTALYSTNTTPYTELMTATVESSPDTSIAQTVTEVTSSSTMSVNVSGLHTTTPNAYPTLISNFNKILSFVTPVPNAQVPRNLVSQPQDGNTTIFSFRPDMFQSLANGLPDISLAAKSIYSPMENVASQYGSSNSQLFPPTTSSSASSNGIVSSISFPSPTGNKGVQVIPPYATTSGLSNSEVGSTLHLSPCLQPLSAGSYVKDCAFTENPVCAPGMFCQIGPQQSVCCPNLGDNPCIQPQEPGFGTGSLGRWYYDAASRQCKTFVFNGFRGNQNNFVTFRLCQQACGAVNPCQRGDPLMQINVHQKCTPNNPSSCPSGYFCQITDNSGDSLCCPVEGNSMFPSNQPTNSMAGNSLPVRKIPANLVNTYGDRDSHGSPCFMKIEYGNGDQALHRWAYNPSKQTCETFVYSGRNGNQNNFLTKSDCMQTCVGIRCCRLSLLVFIASENPCGSGLALTNGNSFVRCTSFGQSICPSTHYCHIGSTDETTVCCPLSGYLIICLNRCVLPLATGRGSAVLHRYYFDPSTSTCKAFTYTGIGGNENNFMSITDCRLACPEYDNPCSSGTPLVNQLDGSVSFCSAVNPNCPPGYWCHVGDTRQTSVCCPEGSVGHSERVGGSTKSRRPSMSPGLHSHIHSATKCTLPVKSGNGYSQLPRFYYNAKTRACEQFVYSGKGGNQNNFVTKWECEDACPVLDNPCAGGFPAIDSDGSPVLCSTAAPNVCPSGYFCHIGATAATTLCCPGAGNPCYMPMARGNGNSVLNRWYFNQESQVCVSFVYTGRNGNQNNFISRQDCLTACPEYRSPCPEGQPHIGLSGQITHCGATGPSICPTTYWCHVGATLDTSTKIVTKSKSLQVCCPGATDPCDQELQLGTGSAQLLRFYYNQLTRTCQQFQYSGLGGNENNFLTLEACESRCPVFVNPCAFGQPQLDEAHNPVPCSAADETVCADNYFCHIGDSEQTTVCCPGRSDDYCREPRVPGTGTASLSRFAYNALTRQCLPFVYTGIGGNQNNFLSKAACETTCPVLSNPCAGGDPATGANGQYIMCSSTAPNVCPSGYWCHIGEDVTASLCCPGAENPCALPPSKGSGSAVLGRWYFDVNLRRCMRFTYTGYAGNQNNFLTLQECQLRCPEFQNPCATGDPAQAPSGGILFCSLERQTCPSSYWCHIGSSADNTVCCPSLGDPCLAAMSPGTGTAKLPRWYFNQNTRQCLQFTYTGIGGNENNFNSETSCAAKCPASDPCRLPMAQGIPSGMGPFTRWYYDLDSRTCKPFQYTGMAGNENNFLTKEDCASKCPEFANPCYTGDPYRELETGLIRFCDSDSAADCPKNYYCHVGENAQTTVCCPGFTDPCSSPLAIGSGSASLSRWYFNSRTKRCQQFTYTGVGGNSNNFMSQSHCARTCPGLLLYFLTVVCKYTLEFSNPCANGSPLTTIGGAITYCSPQNPNICPQGYFCHVGSTQESTVCCPGSVNPCQLPLDVGRGASALPRYYFNQLSKKCQQFSYSGQGGNANNFINIESCRRSCPEYNNPCQMGEPLQLVGGGSFYCSSTTPCPPNYFCHIGADVSSTVCCPTPVQASPCMLPVIIGTGQAQLNRFYYNAALQLCVPFVYSGLGALGSPPCQGSDCPSPKLKARHKKEVFLKAHAPVKPRLCPQGEPLMTVSGVPVSCSIKQANACPHNDYVCNAMANGDAFCCPDPRNFCLQPRNPGNCQPSDSIPNKYGYNPVSDTCVQFKFTGCGGNLNNFNSISECSNICCNKGYNLLFHDATVSDPVLPVSNTTKKGKMNRKHMAAVNLLNTETMLFNDDDLTGILDVNGTKPVKITRSAKRGNWFNLLKFW</sequence>
<evidence type="ECO:0000259" key="2">
    <source>
        <dbReference type="PROSITE" id="PS50279"/>
    </source>
</evidence>
<reference evidence="3 4" key="2">
    <citation type="submission" date="2018-10" db="EMBL/GenBank/DDBJ databases">
        <authorList>
            <consortium name="Pathogen Informatics"/>
        </authorList>
    </citation>
    <scope>NUCLEOTIDE SEQUENCE [LARGE SCALE GENOMIC DNA]</scope>
</reference>
<evidence type="ECO:0000313" key="4">
    <source>
        <dbReference type="Proteomes" id="UP000274131"/>
    </source>
</evidence>
<dbReference type="PANTHER" id="PTHR46339:SF1">
    <property type="entry name" value="BPTI_KUNITZ INHIBITOR DOMAIN-CONTAINING PROTEIN"/>
    <property type="match status" value="1"/>
</dbReference>
<protein>
    <submittedName>
        <fullName evidence="5">Kunitz/Bovine pancreatic trypsin inhibitor domain protein</fullName>
    </submittedName>
</protein>
<feature type="domain" description="BPTI/Kunitz inhibitor" evidence="2">
    <location>
        <begin position="1659"/>
        <end position="1709"/>
    </location>
</feature>
<dbReference type="SMART" id="SM00131">
    <property type="entry name" value="KU"/>
    <property type="match status" value="17"/>
</dbReference>
<feature type="compositionally biased region" description="Low complexity" evidence="1">
    <location>
        <begin position="175"/>
        <end position="189"/>
    </location>
</feature>
<feature type="domain" description="BPTI/Kunitz inhibitor" evidence="2">
    <location>
        <begin position="694"/>
        <end position="744"/>
    </location>
</feature>
<accession>A0A0N4VA19</accession>
<dbReference type="InterPro" id="IPR020901">
    <property type="entry name" value="Prtase_inh_Kunz-CS"/>
</dbReference>
<dbReference type="PANTHER" id="PTHR46339">
    <property type="entry name" value="PROTEIN CBG15282-RELATED"/>
    <property type="match status" value="1"/>
</dbReference>
<dbReference type="PROSITE" id="PS50279">
    <property type="entry name" value="BPTI_KUNITZ_2"/>
    <property type="match status" value="16"/>
</dbReference>
<organism evidence="5">
    <name type="scientific">Enterobius vermicularis</name>
    <name type="common">Human pinworm</name>
    <dbReference type="NCBI Taxonomy" id="51028"/>
    <lineage>
        <taxon>Eukaryota</taxon>
        <taxon>Metazoa</taxon>
        <taxon>Ecdysozoa</taxon>
        <taxon>Nematoda</taxon>
        <taxon>Chromadorea</taxon>
        <taxon>Rhabditida</taxon>
        <taxon>Spirurina</taxon>
        <taxon>Oxyuridomorpha</taxon>
        <taxon>Oxyuroidea</taxon>
        <taxon>Oxyuridae</taxon>
        <taxon>Enterobius</taxon>
    </lineage>
</organism>
<evidence type="ECO:0000313" key="3">
    <source>
        <dbReference type="EMBL" id="VDD92068.1"/>
    </source>
</evidence>
<gene>
    <name evidence="3" type="ORF">EVEC_LOCUS6819</name>
</gene>
<dbReference type="PRINTS" id="PR00759">
    <property type="entry name" value="BASICPTASE"/>
</dbReference>
<dbReference type="EMBL" id="UXUI01008662">
    <property type="protein sequence ID" value="VDD92068.1"/>
    <property type="molecule type" value="Genomic_DNA"/>
</dbReference>
<feature type="domain" description="BPTI/Kunitz inhibitor" evidence="2">
    <location>
        <begin position="1494"/>
        <end position="1544"/>
    </location>
</feature>
<feature type="domain" description="BPTI/Kunitz inhibitor" evidence="2">
    <location>
        <begin position="1176"/>
        <end position="1226"/>
    </location>
</feature>
<feature type="domain" description="BPTI/Kunitz inhibitor" evidence="2">
    <location>
        <begin position="1059"/>
        <end position="1109"/>
    </location>
</feature>
<dbReference type="Proteomes" id="UP000274131">
    <property type="component" value="Unassembled WGS sequence"/>
</dbReference>
<feature type="domain" description="BPTI/Kunitz inhibitor" evidence="2">
    <location>
        <begin position="1780"/>
        <end position="1830"/>
    </location>
</feature>
<dbReference type="InterPro" id="IPR006150">
    <property type="entry name" value="Cys_repeat_1"/>
</dbReference>
<dbReference type="InterPro" id="IPR053014">
    <property type="entry name" value="Cuticle_assoc_divergent"/>
</dbReference>
<dbReference type="SUPFAM" id="SSF57362">
    <property type="entry name" value="BPTI-like"/>
    <property type="match status" value="17"/>
</dbReference>
<feature type="domain" description="BPTI/Kunitz inhibitor" evidence="2">
    <location>
        <begin position="68"/>
        <end position="118"/>
    </location>
</feature>
<keyword evidence="4" id="KW-1185">Reference proteome</keyword>
<dbReference type="PROSITE" id="PS00280">
    <property type="entry name" value="BPTI_KUNITZ_1"/>
    <property type="match status" value="1"/>
</dbReference>
<dbReference type="WBParaSite" id="EVEC_0000729801-mRNA-1">
    <property type="protein sequence ID" value="EVEC_0000729801-mRNA-1"/>
    <property type="gene ID" value="EVEC_0000729801"/>
</dbReference>